<dbReference type="SUPFAM" id="SSF47336">
    <property type="entry name" value="ACP-like"/>
    <property type="match status" value="2"/>
</dbReference>
<dbReference type="InterPro" id="IPR036736">
    <property type="entry name" value="ACP-like_sf"/>
</dbReference>
<dbReference type="InterPro" id="IPR001242">
    <property type="entry name" value="Condensation_dom"/>
</dbReference>
<keyword evidence="6" id="KW-1185">Reference proteome</keyword>
<evidence type="ECO:0000256" key="3">
    <source>
        <dbReference type="ARBA" id="ARBA00022553"/>
    </source>
</evidence>
<dbReference type="InterPro" id="IPR020845">
    <property type="entry name" value="AMP-binding_CS"/>
</dbReference>
<dbReference type="PROSITE" id="PS00455">
    <property type="entry name" value="AMP_BINDING"/>
    <property type="match status" value="2"/>
</dbReference>
<dbReference type="Gene3D" id="1.10.1200.10">
    <property type="entry name" value="ACP-like"/>
    <property type="match status" value="2"/>
</dbReference>
<dbReference type="Gene3D" id="3.30.300.30">
    <property type="match status" value="2"/>
</dbReference>
<dbReference type="InterPro" id="IPR006162">
    <property type="entry name" value="Ppantetheine_attach_site"/>
</dbReference>
<dbReference type="Gene3D" id="3.30.559.30">
    <property type="entry name" value="Nonribosomal peptide synthetase, condensation domain"/>
    <property type="match status" value="1"/>
</dbReference>
<dbReference type="RefSeq" id="WP_307558332.1">
    <property type="nucleotide sequence ID" value="NZ_JAUSQU010000001.1"/>
</dbReference>
<evidence type="ECO:0000256" key="1">
    <source>
        <dbReference type="ARBA" id="ARBA00001957"/>
    </source>
</evidence>
<dbReference type="NCBIfam" id="NF003417">
    <property type="entry name" value="PRK04813.1"/>
    <property type="match status" value="2"/>
</dbReference>
<accession>A0ABT9QAW1</accession>
<dbReference type="InterPro" id="IPR025110">
    <property type="entry name" value="AMP-bd_C"/>
</dbReference>
<dbReference type="PROSITE" id="PS50075">
    <property type="entry name" value="CARRIER"/>
    <property type="match status" value="2"/>
</dbReference>
<dbReference type="InterPro" id="IPR010071">
    <property type="entry name" value="AA_adenyl_dom"/>
</dbReference>
<dbReference type="PANTHER" id="PTHR45527">
    <property type="entry name" value="NONRIBOSOMAL PEPTIDE SYNTHETASE"/>
    <property type="match status" value="1"/>
</dbReference>
<dbReference type="Gene3D" id="3.40.50.12780">
    <property type="entry name" value="N-terminal domain of ligase-like"/>
    <property type="match status" value="2"/>
</dbReference>
<dbReference type="Pfam" id="PF00550">
    <property type="entry name" value="PP-binding"/>
    <property type="match status" value="2"/>
</dbReference>
<dbReference type="PROSITE" id="PS00012">
    <property type="entry name" value="PHOSPHOPANTETHEINE"/>
    <property type="match status" value="1"/>
</dbReference>
<organism evidence="5 6">
    <name type="scientific">Streptosporangium lutulentum</name>
    <dbReference type="NCBI Taxonomy" id="1461250"/>
    <lineage>
        <taxon>Bacteria</taxon>
        <taxon>Bacillati</taxon>
        <taxon>Actinomycetota</taxon>
        <taxon>Actinomycetes</taxon>
        <taxon>Streptosporangiales</taxon>
        <taxon>Streptosporangiaceae</taxon>
        <taxon>Streptosporangium</taxon>
    </lineage>
</organism>
<dbReference type="Proteomes" id="UP001225356">
    <property type="component" value="Unassembled WGS sequence"/>
</dbReference>
<proteinExistence type="predicted"/>
<gene>
    <name evidence="5" type="ORF">J2853_003097</name>
</gene>
<keyword evidence="3" id="KW-0597">Phosphoprotein</keyword>
<dbReference type="InterPro" id="IPR023213">
    <property type="entry name" value="CAT-like_dom_sf"/>
</dbReference>
<name>A0ABT9QAW1_9ACTN</name>
<evidence type="ECO:0000313" key="5">
    <source>
        <dbReference type="EMBL" id="MDP9843886.1"/>
    </source>
</evidence>
<dbReference type="Pfam" id="PF00501">
    <property type="entry name" value="AMP-binding"/>
    <property type="match status" value="2"/>
</dbReference>
<dbReference type="EMBL" id="JAUSQU010000001">
    <property type="protein sequence ID" value="MDP9843886.1"/>
    <property type="molecule type" value="Genomic_DNA"/>
</dbReference>
<dbReference type="Pfam" id="PF00668">
    <property type="entry name" value="Condensation"/>
    <property type="match status" value="1"/>
</dbReference>
<feature type="domain" description="Carrier" evidence="4">
    <location>
        <begin position="1532"/>
        <end position="1607"/>
    </location>
</feature>
<evidence type="ECO:0000259" key="4">
    <source>
        <dbReference type="PROSITE" id="PS50075"/>
    </source>
</evidence>
<dbReference type="PANTHER" id="PTHR45527:SF1">
    <property type="entry name" value="FATTY ACID SYNTHASE"/>
    <property type="match status" value="1"/>
</dbReference>
<sequence length="1615" mass="172096">MAGNLALLEPVHKAFEQQVRRTPYRTAIIAGAARTTYTGLNVQANRIAHELISRGVGPGSAVGVCLNRDETLIAALLGVWKTGAAYVPLDSTYPADRLEFIIEDAGVSHTVTSAALSERLPERGLILTDMIDDRLWNDPNLPSDPSDLAYLMYTSGSTGRPKGVAIEHRNVMTLLRWDADHFTAEELSGFLASTSVCFDPSVPQLYLPLLLGGTVIMAENPLALHTLPARDEVTMISAAASALTALLREPLPPGVRTVLSSGEPVSRALADRVFANPGVRRMVNLYGPTECTVHCCAQEIPRDGTDEPPIGTPYAWSELSVRGTGGEALGDDELGELWVAGPLVGRGYLNRPELTAERFVTDAEGVRHYRTGDLVRRKDGLYFYEGRIDDQVKVAGFRVELGEVQGRLVRHPLVNHAVVLAPTDEEGTRRLVAYVEPAGPGLDDGRLRSWLRDWLPDYMIPSRIVFLDTIPVGPTGKADRSRLPAVTFSSVQGSPAPASSAAGATGTAYAAPRDETERRLAAITAEVLGVERVGVHDHFLDLGGHSLAAARICARIAQTLGVRVPLTTFLARPTIAELASYVAEAAPSAVTPLIRHTGRTGYPLTGTQLGMCLMREVSQNPGATAIAFRLGLRGLTSAEPLRAALDAIVRRHEALRSAVVDNVTVQVGPPVPVPLDEHRPASAEEADELRRAAVAHDFDLSRESPLLRATLLWSGPDSAELVLLTDHSAFDGWSLGVVMRELLDELTRPGSVPEPAFQIGDVVLREQAAAGDTEALRAFWAEELAGTVPPYELLPRPDDGLSHLRGERLVRRIDPATTARVAELAADCGATPFTVYLTVLGMLVAGLTDRRDVVLGAAVADRAEEGLEAVIGLLVDVVPVRLRLEDGLTLRAAVRHAGAVTVRAMDHRALPGRERTEVSGIDRPPGAVLTPVTLSIQPSEIPLRLEREGVGVDLIGELDAGSAQAPLIVYVNDTVAGSEFQVEYDTEHLDRAGAEILTDRLVRLLADALADPDRPLSAFEVVGAEERAALLAAGTGVPLPAGAPRTVVEAVLEHAERHPHAPAVVDADGVLTYRELVDRSRRVAAALGPAAAGACVGVCLPRDRHLPAALLGVLLAGGAYVPLDPGHPLQRLRHQVDDSSTKVIIAAGEGLAVAAKLGGTVVDLAESSAEAVQDGVDPGDLSQVEPGDLAYVLYTSGSTGRPKGVEITHANLAAFVASMTIAPGIRPGDVMLGLTPFSFDVFGFDLWVSLCHGLRLELLGSDDTLDGRAVARRIEEAGVTLMTATPTTLRMLVASGWRGGDVRVVSIGEVLDPALAGDLLERVAELWNAYGPTETTIYSTMIQVTAPVGDQVSIGTPLAGERAYVLDRAGRMLPAGTPGELWIGGAGVARDYRGRPELTAAAFAEDPLGGRRYRTGDLARWRPDGTLDFLGRRDQQVKVRGHRIELGEIETALRESVADAAVTVHGGDHLVGYLAAPPETDTGELERRLSSRLPDYMVPRRWMLLDALPVTASGKVDRTALPDPGDEASRVPPSTEAELLVAEVWAAVLNRSGLGARDDFFALGGHSATAALVAARLSDALGLRVPVRLLFERRTLADYAVRLESLLLADLEAGS</sequence>
<dbReference type="InterPro" id="IPR009081">
    <property type="entry name" value="PP-bd_ACP"/>
</dbReference>
<dbReference type="InterPro" id="IPR020806">
    <property type="entry name" value="PKS_PP-bd"/>
</dbReference>
<evidence type="ECO:0000313" key="6">
    <source>
        <dbReference type="Proteomes" id="UP001225356"/>
    </source>
</evidence>
<dbReference type="InterPro" id="IPR045851">
    <property type="entry name" value="AMP-bd_C_sf"/>
</dbReference>
<evidence type="ECO:0000256" key="2">
    <source>
        <dbReference type="ARBA" id="ARBA00022450"/>
    </source>
</evidence>
<keyword evidence="2" id="KW-0596">Phosphopantetheine</keyword>
<dbReference type="SMART" id="SM00823">
    <property type="entry name" value="PKS_PP"/>
    <property type="match status" value="2"/>
</dbReference>
<dbReference type="Gene3D" id="3.30.559.10">
    <property type="entry name" value="Chloramphenicol acetyltransferase-like domain"/>
    <property type="match status" value="1"/>
</dbReference>
<protein>
    <submittedName>
        <fullName evidence="5">Amino acid adenylation domain-containing protein</fullName>
    </submittedName>
</protein>
<feature type="domain" description="Carrier" evidence="4">
    <location>
        <begin position="511"/>
        <end position="586"/>
    </location>
</feature>
<comment type="caution">
    <text evidence="5">The sequence shown here is derived from an EMBL/GenBank/DDBJ whole genome shotgun (WGS) entry which is preliminary data.</text>
</comment>
<dbReference type="InterPro" id="IPR000873">
    <property type="entry name" value="AMP-dep_synth/lig_dom"/>
</dbReference>
<dbReference type="SUPFAM" id="SSF52777">
    <property type="entry name" value="CoA-dependent acyltransferases"/>
    <property type="match status" value="2"/>
</dbReference>
<dbReference type="Pfam" id="PF13193">
    <property type="entry name" value="AMP-binding_C"/>
    <property type="match status" value="1"/>
</dbReference>
<reference evidence="5 6" key="1">
    <citation type="submission" date="2023-07" db="EMBL/GenBank/DDBJ databases">
        <title>Sequencing the genomes of 1000 actinobacteria strains.</title>
        <authorList>
            <person name="Klenk H.-P."/>
        </authorList>
    </citation>
    <scope>NUCLEOTIDE SEQUENCE [LARGE SCALE GENOMIC DNA]</scope>
    <source>
        <strain evidence="5 6">DSM 46740</strain>
    </source>
</reference>
<dbReference type="InterPro" id="IPR042099">
    <property type="entry name" value="ANL_N_sf"/>
</dbReference>
<dbReference type="NCBIfam" id="TIGR01733">
    <property type="entry name" value="AA-adenyl-dom"/>
    <property type="match status" value="2"/>
</dbReference>
<dbReference type="SUPFAM" id="SSF56801">
    <property type="entry name" value="Acetyl-CoA synthetase-like"/>
    <property type="match status" value="2"/>
</dbReference>
<comment type="cofactor">
    <cofactor evidence="1">
        <name>pantetheine 4'-phosphate</name>
        <dbReference type="ChEBI" id="CHEBI:47942"/>
    </cofactor>
</comment>